<dbReference type="Proteomes" id="UP000765509">
    <property type="component" value="Unassembled WGS sequence"/>
</dbReference>
<organism evidence="1 2">
    <name type="scientific">Austropuccinia psidii MF-1</name>
    <dbReference type="NCBI Taxonomy" id="1389203"/>
    <lineage>
        <taxon>Eukaryota</taxon>
        <taxon>Fungi</taxon>
        <taxon>Dikarya</taxon>
        <taxon>Basidiomycota</taxon>
        <taxon>Pucciniomycotina</taxon>
        <taxon>Pucciniomycetes</taxon>
        <taxon>Pucciniales</taxon>
        <taxon>Sphaerophragmiaceae</taxon>
        <taxon>Austropuccinia</taxon>
    </lineage>
</organism>
<keyword evidence="2" id="KW-1185">Reference proteome</keyword>
<name>A0A9Q3HEW8_9BASI</name>
<sequence>MITTVCSFLYVGDLGLMELTLALHGFVFQHPLGPSLKTPRTNRALCEVNLRTALVKKSASMSDVGA</sequence>
<comment type="caution">
    <text evidence="1">The sequence shown here is derived from an EMBL/GenBank/DDBJ whole genome shotgun (WGS) entry which is preliminary data.</text>
</comment>
<reference evidence="1" key="1">
    <citation type="submission" date="2021-03" db="EMBL/GenBank/DDBJ databases">
        <title>Draft genome sequence of rust myrtle Austropuccinia psidii MF-1, a brazilian biotype.</title>
        <authorList>
            <person name="Quecine M.C."/>
            <person name="Pachon D.M.R."/>
            <person name="Bonatelli M.L."/>
            <person name="Correr F.H."/>
            <person name="Franceschini L.M."/>
            <person name="Leite T.F."/>
            <person name="Margarido G.R.A."/>
            <person name="Almeida C.A."/>
            <person name="Ferrarezi J.A."/>
            <person name="Labate C.A."/>
        </authorList>
    </citation>
    <scope>NUCLEOTIDE SEQUENCE</scope>
    <source>
        <strain evidence="1">MF-1</strain>
    </source>
</reference>
<proteinExistence type="predicted"/>
<dbReference type="AlphaFoldDB" id="A0A9Q3HEW8"/>
<evidence type="ECO:0000313" key="2">
    <source>
        <dbReference type="Proteomes" id="UP000765509"/>
    </source>
</evidence>
<evidence type="ECO:0000313" key="1">
    <source>
        <dbReference type="EMBL" id="MBW0499465.1"/>
    </source>
</evidence>
<gene>
    <name evidence="1" type="ORF">O181_039180</name>
</gene>
<protein>
    <submittedName>
        <fullName evidence="1">Uncharacterized protein</fullName>
    </submittedName>
</protein>
<dbReference type="EMBL" id="AVOT02015280">
    <property type="protein sequence ID" value="MBW0499465.1"/>
    <property type="molecule type" value="Genomic_DNA"/>
</dbReference>
<accession>A0A9Q3HEW8</accession>